<sequence length="269" mass="30789">AEDISSQDPKPVQPTNDAFLGGPQDLFVLRSFTKLCCHMLMNKRGLSRVKNGHHGEVWASASFRGMQLHSRQRSLVCFCLTVAQGHRFLPPPNWGDDDVSSLLHLPIYGKLCSFSSFVEDEACLYLVELLRATKEEALIETRFTRGAHVRFRWFKKFVRAFSQPSYMQQVCMGCLCPSIYYASYEANDRRYDSSTNKLSTRTSSLSVVPFQGCKMSCGCHIQLIENIDLYMTSRSSRAKLDVVHYCTHIYQRGYYNNLGMYKIFLSHLA</sequence>
<comment type="caution">
    <text evidence="1">The sequence shown here is derived from an EMBL/GenBank/DDBJ whole genome shotgun (WGS) entry which is preliminary data.</text>
</comment>
<dbReference type="EMBL" id="QJKJ01006814">
    <property type="protein sequence ID" value="RDX85365.1"/>
    <property type="molecule type" value="Genomic_DNA"/>
</dbReference>
<evidence type="ECO:0000313" key="1">
    <source>
        <dbReference type="EMBL" id="RDX85365.1"/>
    </source>
</evidence>
<dbReference type="AlphaFoldDB" id="A0A371G472"/>
<dbReference type="OrthoDB" id="1937047at2759"/>
<keyword evidence="2" id="KW-1185">Reference proteome</keyword>
<protein>
    <submittedName>
        <fullName evidence="1">Uncharacterized protein</fullName>
    </submittedName>
</protein>
<reference evidence="1" key="1">
    <citation type="submission" date="2018-05" db="EMBL/GenBank/DDBJ databases">
        <title>Draft genome of Mucuna pruriens seed.</title>
        <authorList>
            <person name="Nnadi N.E."/>
            <person name="Vos R."/>
            <person name="Hasami M.H."/>
            <person name="Devisetty U.K."/>
            <person name="Aguiy J.C."/>
        </authorList>
    </citation>
    <scope>NUCLEOTIDE SEQUENCE [LARGE SCALE GENOMIC DNA]</scope>
    <source>
        <strain evidence="1">JCA_2017</strain>
    </source>
</reference>
<proteinExistence type="predicted"/>
<accession>A0A371G472</accession>
<dbReference type="Proteomes" id="UP000257109">
    <property type="component" value="Unassembled WGS sequence"/>
</dbReference>
<name>A0A371G472_MUCPR</name>
<gene>
    <name evidence="1" type="ORF">CR513_33460</name>
</gene>
<evidence type="ECO:0000313" key="2">
    <source>
        <dbReference type="Proteomes" id="UP000257109"/>
    </source>
</evidence>
<organism evidence="1 2">
    <name type="scientific">Mucuna pruriens</name>
    <name type="common">Velvet bean</name>
    <name type="synonym">Dolichos pruriens</name>
    <dbReference type="NCBI Taxonomy" id="157652"/>
    <lineage>
        <taxon>Eukaryota</taxon>
        <taxon>Viridiplantae</taxon>
        <taxon>Streptophyta</taxon>
        <taxon>Embryophyta</taxon>
        <taxon>Tracheophyta</taxon>
        <taxon>Spermatophyta</taxon>
        <taxon>Magnoliopsida</taxon>
        <taxon>eudicotyledons</taxon>
        <taxon>Gunneridae</taxon>
        <taxon>Pentapetalae</taxon>
        <taxon>rosids</taxon>
        <taxon>fabids</taxon>
        <taxon>Fabales</taxon>
        <taxon>Fabaceae</taxon>
        <taxon>Papilionoideae</taxon>
        <taxon>50 kb inversion clade</taxon>
        <taxon>NPAAA clade</taxon>
        <taxon>indigoferoid/millettioid clade</taxon>
        <taxon>Phaseoleae</taxon>
        <taxon>Mucuna</taxon>
    </lineage>
</organism>
<feature type="non-terminal residue" evidence="1">
    <location>
        <position position="1"/>
    </location>
</feature>